<comment type="caution">
    <text evidence="1">The sequence shown here is derived from an EMBL/GenBank/DDBJ whole genome shotgun (WGS) entry which is preliminary data.</text>
</comment>
<dbReference type="EMBL" id="SNRW01000073">
    <property type="protein sequence ID" value="KAA6403672.1"/>
    <property type="molecule type" value="Genomic_DNA"/>
</dbReference>
<protein>
    <submittedName>
        <fullName evidence="1">Uncharacterized protein</fullName>
    </submittedName>
</protein>
<organism evidence="1 2">
    <name type="scientific">Streblomastix strix</name>
    <dbReference type="NCBI Taxonomy" id="222440"/>
    <lineage>
        <taxon>Eukaryota</taxon>
        <taxon>Metamonada</taxon>
        <taxon>Preaxostyla</taxon>
        <taxon>Oxymonadida</taxon>
        <taxon>Streblomastigidae</taxon>
        <taxon>Streblomastix</taxon>
    </lineage>
</organism>
<evidence type="ECO:0000313" key="2">
    <source>
        <dbReference type="Proteomes" id="UP000324800"/>
    </source>
</evidence>
<dbReference type="Proteomes" id="UP000324800">
    <property type="component" value="Unassembled WGS sequence"/>
</dbReference>
<accession>A0A5J4X9U1</accession>
<proteinExistence type="predicted"/>
<evidence type="ECO:0000313" key="1">
    <source>
        <dbReference type="EMBL" id="KAA6403672.1"/>
    </source>
</evidence>
<gene>
    <name evidence="1" type="ORF">EZS28_000785</name>
</gene>
<name>A0A5J4X9U1_9EUKA</name>
<reference evidence="1 2" key="1">
    <citation type="submission" date="2019-03" db="EMBL/GenBank/DDBJ databases">
        <title>Single cell metagenomics reveals metabolic interactions within the superorganism composed of flagellate Streblomastix strix and complex community of Bacteroidetes bacteria on its surface.</title>
        <authorList>
            <person name="Treitli S.C."/>
            <person name="Kolisko M."/>
            <person name="Husnik F."/>
            <person name="Keeling P."/>
            <person name="Hampl V."/>
        </authorList>
    </citation>
    <scope>NUCLEOTIDE SEQUENCE [LARGE SCALE GENOMIC DNA]</scope>
    <source>
        <strain evidence="1">ST1C</strain>
    </source>
</reference>
<sequence>MPDRKGKFQPPTSRVALARKELFKYYNIKRQDQHKFLINYPGFDFATDAEEISRRLNLNINIYQYIGIDESNDIQNPFYQLLCSYHNIIINDEGEEINNDPEEQPREFNILLVADDCGNSHFMYIADVNGLLGIKICPICKVHAIPAHIKYGHVKRKMDAHMKRCKGNQHLLLENAHLKLEYDGQIIKRVVLENYSKPYAPRILQNKSFKYLLANNRVNELKPIKFYITYKFFTLDRKVNRKCGEFSFQHANLEPLCVASTMKTKKEIKTIYFDNSTVNFIDEWLKLLFEEAKQVKFDNKYHGENIPQCFDVPVLGWDSSKFDTSLIFRNLHSNQYVISKYIGSGAHPKQIVVRNKENSVTLKFIDVKQYLAPNIEYDAFIKDIGKVVLSKPVFTRRISQL</sequence>
<dbReference type="AlphaFoldDB" id="A0A5J4X9U1"/>